<keyword evidence="3" id="KW-1185">Reference proteome</keyword>
<evidence type="ECO:0008006" key="4">
    <source>
        <dbReference type="Google" id="ProtNLM"/>
    </source>
</evidence>
<reference evidence="2 3" key="1">
    <citation type="journal article" date="2022" name="Res Sq">
        <title>Evolution of multicellular longitudinally dividing oral cavity symbionts (Neisseriaceae).</title>
        <authorList>
            <person name="Nyongesa S."/>
            <person name="Weber P."/>
            <person name="Bernet E."/>
            <person name="Pullido F."/>
            <person name="Nieckarz M."/>
            <person name="Delaby M."/>
            <person name="Nieves C."/>
            <person name="Viehboeck T."/>
            <person name="Krause N."/>
            <person name="Rivera-Millot A."/>
            <person name="Nakamura A."/>
            <person name="Vischer N."/>
            <person name="VanNieuwenhze M."/>
            <person name="Brun Y."/>
            <person name="Cava F."/>
            <person name="Bulgheresi S."/>
            <person name="Veyrier F."/>
        </authorList>
    </citation>
    <scope>NUCLEOTIDE SEQUENCE [LARGE SCALE GENOMIC DNA]</scope>
    <source>
        <strain evidence="2 3">SN4</strain>
    </source>
</reference>
<sequence>MWQKWQVWCVLPCLLGANACTTMMWEGNSSKDYAYAFKTVQADRLLSVGKIQERGQTEQYVLLGQSHVYVITDGNREISQILRLVHNPHALQLVTSQDKAIKLGLSPQLSSAGEAQFVGKLQLQYTIPNSDTAQLAAWKELPYYKMSPQAEQTVFTSSIRVFVTPYANNTQADNIAHTTAIAGDYQILLGSYETTTTLDVLQVLNNAFATPFTLAADLVTMPVGVVNQGVGKGWSQLKQK</sequence>
<accession>A0ABY4E3A0</accession>
<feature type="signal peptide" evidence="1">
    <location>
        <begin position="1"/>
        <end position="19"/>
    </location>
</feature>
<proteinExistence type="predicted"/>
<evidence type="ECO:0000256" key="1">
    <source>
        <dbReference type="SAM" id="SignalP"/>
    </source>
</evidence>
<organism evidence="2 3">
    <name type="scientific">Vitreoscilla massiliensis</name>
    <dbReference type="NCBI Taxonomy" id="1689272"/>
    <lineage>
        <taxon>Bacteria</taxon>
        <taxon>Pseudomonadati</taxon>
        <taxon>Pseudomonadota</taxon>
        <taxon>Betaproteobacteria</taxon>
        <taxon>Neisseriales</taxon>
        <taxon>Neisseriaceae</taxon>
        <taxon>Vitreoscilla</taxon>
    </lineage>
</organism>
<protein>
    <recommendedName>
        <fullName evidence="4">Lipoprotein</fullName>
    </recommendedName>
</protein>
<evidence type="ECO:0000313" key="2">
    <source>
        <dbReference type="EMBL" id="UOO89984.1"/>
    </source>
</evidence>
<evidence type="ECO:0000313" key="3">
    <source>
        <dbReference type="Proteomes" id="UP000832011"/>
    </source>
</evidence>
<dbReference type="RefSeq" id="WP_058356111.1">
    <property type="nucleotide sequence ID" value="NZ_CABKVG010000008.1"/>
</dbReference>
<keyword evidence="1" id="KW-0732">Signal</keyword>
<name>A0ABY4E3A0_9NEIS</name>
<gene>
    <name evidence="2" type="ORF">LVJ82_03070</name>
</gene>
<feature type="chain" id="PRO_5046839788" description="Lipoprotein" evidence="1">
    <location>
        <begin position="20"/>
        <end position="240"/>
    </location>
</feature>
<dbReference type="EMBL" id="CP091511">
    <property type="protein sequence ID" value="UOO89984.1"/>
    <property type="molecule type" value="Genomic_DNA"/>
</dbReference>
<dbReference type="Proteomes" id="UP000832011">
    <property type="component" value="Chromosome"/>
</dbReference>